<dbReference type="PROSITE" id="PS51129">
    <property type="entry name" value="PDXS_SNZ_2"/>
    <property type="match status" value="1"/>
</dbReference>
<evidence type="ECO:0000256" key="1">
    <source>
        <dbReference type="ARBA" id="ARBA00004737"/>
    </source>
</evidence>
<comment type="pathway">
    <text evidence="1">Cofactor biosynthesis; pyridoxal 5'-phosphate biosynthesis.</text>
</comment>
<protein>
    <recommendedName>
        <fullName evidence="3">pyridoxal 5'-phosphate synthase (glutamine hydrolyzing)</fullName>
        <ecNumber evidence="3">4.3.3.6</ecNumber>
    </recommendedName>
</protein>
<evidence type="ECO:0000313" key="10">
    <source>
        <dbReference type="EMBL" id="SVA20478.1"/>
    </source>
</evidence>
<gene>
    <name evidence="10" type="ORF">METZ01_LOCUS73332</name>
</gene>
<keyword evidence="6" id="KW-0704">Schiff base</keyword>
<dbReference type="PROSITE" id="PS01235">
    <property type="entry name" value="PDXS_SNZ_1"/>
    <property type="match status" value="1"/>
</dbReference>
<dbReference type="HAMAP" id="MF_01824">
    <property type="entry name" value="PdxS"/>
    <property type="match status" value="1"/>
</dbReference>
<evidence type="ECO:0000256" key="6">
    <source>
        <dbReference type="ARBA" id="ARBA00023270"/>
    </source>
</evidence>
<sequence>MPLELDLHSLRHGQELVKRGFARMQKGGVIMDVTNAAQASIAEDAGAVAVMALERVPADIRADGGVARMSEPQKIREIIDCTSIPVMAKCRIGHTAEARVLEALGVDMIDESEVLTPADPYYHVVKRDFSVPFVCGATSLGEGLRRVWEGSAMIRTKGEAGTGNVVAAMRHARLLDAEIAAVQQSDDRAAMASRVVEKYFELDREVASNLGSSAGANPFNLSRTQIETEITELMDEVAKLGRLPVVTFTAGGIATPADAALMMQFGMDGLFVGSGIFKSDNPAERARAVVEATAHFDDPNVVAEVSGDLGSAMDGLEESALETKMATRGH</sequence>
<evidence type="ECO:0000256" key="4">
    <source>
        <dbReference type="ARBA" id="ARBA00022898"/>
    </source>
</evidence>
<dbReference type="Pfam" id="PF05690">
    <property type="entry name" value="ThiG"/>
    <property type="match status" value="1"/>
</dbReference>
<comment type="similarity">
    <text evidence="2">Belongs to the PdxS/SNZ family.</text>
</comment>
<dbReference type="SUPFAM" id="SSF51366">
    <property type="entry name" value="Ribulose-phoshate binding barrel"/>
    <property type="match status" value="1"/>
</dbReference>
<dbReference type="NCBIfam" id="TIGR00343">
    <property type="entry name" value="pyridoxal 5'-phosphate synthase lyase subunit PdxS"/>
    <property type="match status" value="1"/>
</dbReference>
<keyword evidence="5" id="KW-0456">Lyase</keyword>
<dbReference type="InterPro" id="IPR001852">
    <property type="entry name" value="PdxS/SNZ"/>
</dbReference>
<dbReference type="GO" id="GO:0008615">
    <property type="term" value="P:pyridoxine biosynthetic process"/>
    <property type="evidence" value="ECO:0007669"/>
    <property type="project" value="TreeGrafter"/>
</dbReference>
<dbReference type="Pfam" id="PF01680">
    <property type="entry name" value="SOR_SNZ"/>
    <property type="match status" value="1"/>
</dbReference>
<comment type="catalytic activity">
    <reaction evidence="7">
        <text>aldehydo-D-ribose 5-phosphate + D-glyceraldehyde 3-phosphate + L-glutamine = pyridoxal 5'-phosphate + L-glutamate + phosphate + 3 H2O + H(+)</text>
        <dbReference type="Rhea" id="RHEA:31507"/>
        <dbReference type="ChEBI" id="CHEBI:15377"/>
        <dbReference type="ChEBI" id="CHEBI:15378"/>
        <dbReference type="ChEBI" id="CHEBI:29985"/>
        <dbReference type="ChEBI" id="CHEBI:43474"/>
        <dbReference type="ChEBI" id="CHEBI:58273"/>
        <dbReference type="ChEBI" id="CHEBI:58359"/>
        <dbReference type="ChEBI" id="CHEBI:59776"/>
        <dbReference type="ChEBI" id="CHEBI:597326"/>
        <dbReference type="EC" id="4.3.3.6"/>
    </reaction>
</comment>
<dbReference type="AlphaFoldDB" id="A0A381TYD3"/>
<keyword evidence="4" id="KW-0663">Pyridoxal phosphate</keyword>
<dbReference type="PANTHER" id="PTHR31829">
    <property type="entry name" value="PYRIDOXAL 5'-PHOSPHATE SYNTHASE SUBUNIT SNZ1-RELATED"/>
    <property type="match status" value="1"/>
</dbReference>
<dbReference type="EC" id="4.3.3.6" evidence="3"/>
<evidence type="ECO:0000256" key="2">
    <source>
        <dbReference type="ARBA" id="ARBA00007281"/>
    </source>
</evidence>
<evidence type="ECO:0000259" key="8">
    <source>
        <dbReference type="Pfam" id="PF01680"/>
    </source>
</evidence>
<name>A0A381TYD3_9ZZZZ</name>
<dbReference type="GO" id="GO:0036381">
    <property type="term" value="F:pyridoxal 5'-phosphate synthase (glutamine hydrolysing) activity"/>
    <property type="evidence" value="ECO:0007669"/>
    <property type="project" value="UniProtKB-EC"/>
</dbReference>
<dbReference type="GO" id="GO:0042823">
    <property type="term" value="P:pyridoxal phosphate biosynthetic process"/>
    <property type="evidence" value="ECO:0007669"/>
    <property type="project" value="InterPro"/>
</dbReference>
<dbReference type="Gene3D" id="3.20.20.70">
    <property type="entry name" value="Aldolase class I"/>
    <property type="match status" value="1"/>
</dbReference>
<dbReference type="NCBIfam" id="NF003215">
    <property type="entry name" value="PRK04180.1"/>
    <property type="match status" value="1"/>
</dbReference>
<dbReference type="PIRSF" id="PIRSF029271">
    <property type="entry name" value="Pdx1"/>
    <property type="match status" value="1"/>
</dbReference>
<feature type="domain" description="PdxS/SNZ N-terminal" evidence="8">
    <location>
        <begin position="16"/>
        <end position="203"/>
    </location>
</feature>
<proteinExistence type="inferred from homology"/>
<dbReference type="InterPro" id="IPR011060">
    <property type="entry name" value="RibuloseP-bd_barrel"/>
</dbReference>
<reference evidence="10" key="1">
    <citation type="submission" date="2018-05" db="EMBL/GenBank/DDBJ databases">
        <authorList>
            <person name="Lanie J.A."/>
            <person name="Ng W.-L."/>
            <person name="Kazmierczak K.M."/>
            <person name="Andrzejewski T.M."/>
            <person name="Davidsen T.M."/>
            <person name="Wayne K.J."/>
            <person name="Tettelin H."/>
            <person name="Glass J.I."/>
            <person name="Rusch D."/>
            <person name="Podicherti R."/>
            <person name="Tsui H.-C.T."/>
            <person name="Winkler M.E."/>
        </authorList>
    </citation>
    <scope>NUCLEOTIDE SEQUENCE</scope>
</reference>
<dbReference type="GO" id="GO:0006520">
    <property type="term" value="P:amino acid metabolic process"/>
    <property type="evidence" value="ECO:0007669"/>
    <property type="project" value="TreeGrafter"/>
</dbReference>
<dbReference type="PANTHER" id="PTHR31829:SF0">
    <property type="entry name" value="PYRIDOXAL 5'-PHOSPHATE SYNTHASE SUBUNIT SNZ1-RELATED"/>
    <property type="match status" value="1"/>
</dbReference>
<dbReference type="InterPro" id="IPR033755">
    <property type="entry name" value="PdxS/SNZ_N"/>
</dbReference>
<evidence type="ECO:0000259" key="9">
    <source>
        <dbReference type="Pfam" id="PF05690"/>
    </source>
</evidence>
<dbReference type="InterPro" id="IPR013785">
    <property type="entry name" value="Aldolase_TIM"/>
</dbReference>
<evidence type="ECO:0000256" key="5">
    <source>
        <dbReference type="ARBA" id="ARBA00023239"/>
    </source>
</evidence>
<dbReference type="EMBL" id="UINC01005306">
    <property type="protein sequence ID" value="SVA20478.1"/>
    <property type="molecule type" value="Genomic_DNA"/>
</dbReference>
<organism evidence="10">
    <name type="scientific">marine metagenome</name>
    <dbReference type="NCBI Taxonomy" id="408172"/>
    <lineage>
        <taxon>unclassified sequences</taxon>
        <taxon>metagenomes</taxon>
        <taxon>ecological metagenomes</taxon>
    </lineage>
</organism>
<dbReference type="InterPro" id="IPR033983">
    <property type="entry name" value="Thiazole_synthase_ThiG"/>
</dbReference>
<evidence type="ECO:0000256" key="3">
    <source>
        <dbReference type="ARBA" id="ARBA00012084"/>
    </source>
</evidence>
<evidence type="ECO:0000256" key="7">
    <source>
        <dbReference type="ARBA" id="ARBA00047992"/>
    </source>
</evidence>
<accession>A0A381TYD3</accession>
<feature type="domain" description="Thiazole synthase ThiG" evidence="9">
    <location>
        <begin position="241"/>
        <end position="293"/>
    </location>
</feature>